<dbReference type="EMBL" id="UZAU01000081">
    <property type="status" value="NOT_ANNOTATED_CDS"/>
    <property type="molecule type" value="Genomic_DNA"/>
</dbReference>
<keyword evidence="2" id="KW-1185">Reference proteome</keyword>
<reference evidence="1" key="1">
    <citation type="submission" date="2018-11" db="EMBL/GenBank/DDBJ databases">
        <authorList>
            <person name="Grassa J C."/>
        </authorList>
    </citation>
    <scope>NUCLEOTIDE SEQUENCE [LARGE SCALE GENOMIC DNA]</scope>
</reference>
<dbReference type="AlphaFoldDB" id="A0A803NN09"/>
<proteinExistence type="predicted"/>
<evidence type="ECO:0000313" key="1">
    <source>
        <dbReference type="EnsemblPlants" id="cds.evm.model.01.2899"/>
    </source>
</evidence>
<reference evidence="1" key="2">
    <citation type="submission" date="2021-03" db="UniProtKB">
        <authorList>
            <consortium name="EnsemblPlants"/>
        </authorList>
    </citation>
    <scope>IDENTIFICATION</scope>
</reference>
<dbReference type="EnsemblPlants" id="evm.model.01.2899">
    <property type="protein sequence ID" value="cds.evm.model.01.2899"/>
    <property type="gene ID" value="evm.TU.01.2899"/>
</dbReference>
<dbReference type="Proteomes" id="UP000596661">
    <property type="component" value="Chromosome 1"/>
</dbReference>
<sequence length="482" mass="56017">MANEQEDLVLHDDPNSTRETQEHIQRLENENRQMKVILEGYQRPLHAEETDNHQLGEIAEKENNVNSNHPGNRIRCMHEELGGKENPAVLEASTHLQDQQRRTRDEVEEITEAEALRTAPRKRTTEPMITGSPSMANKEIEELQEMMWNKLLALEAKSWMGVHSEWARMEGSTLSPFENHILRVEAPQRYTAPKLPEYNGTGDPSEYDLILRFQTNFAISVQTEKVDTDLMLIHQRTDEPLERFINRFSEEYVSIPKRTDSVATKALMQGLMHGSELKKAIIVELGLSLTRALTMARGYVALELEEKRHVEEVSRETSVMGDTFLFETKDRMPAARPHNRNEGRPANKRNARGTVMKNMGQTRQLNAPRSEEELPRMTITLTELMRRLRGMKETKWPAKMTTDPDKRDKSQYYAFHGEHGHDTYECRQLKIKVNRLVVVNEGFDEHHREFNAWMELNNRETRARKVEVDCLGPRWADLNYRG</sequence>
<name>A0A803NN09_CANSA</name>
<evidence type="ECO:0008006" key="3">
    <source>
        <dbReference type="Google" id="ProtNLM"/>
    </source>
</evidence>
<evidence type="ECO:0000313" key="2">
    <source>
        <dbReference type="Proteomes" id="UP000596661"/>
    </source>
</evidence>
<accession>A0A803NN09</accession>
<dbReference type="PANTHER" id="PTHR33223:SF10">
    <property type="entry name" value="AMINOTRANSFERASE-LIKE PLANT MOBILE DOMAIN-CONTAINING PROTEIN"/>
    <property type="match status" value="1"/>
</dbReference>
<organism evidence="1 2">
    <name type="scientific">Cannabis sativa</name>
    <name type="common">Hemp</name>
    <name type="synonym">Marijuana</name>
    <dbReference type="NCBI Taxonomy" id="3483"/>
    <lineage>
        <taxon>Eukaryota</taxon>
        <taxon>Viridiplantae</taxon>
        <taxon>Streptophyta</taxon>
        <taxon>Embryophyta</taxon>
        <taxon>Tracheophyta</taxon>
        <taxon>Spermatophyta</taxon>
        <taxon>Magnoliopsida</taxon>
        <taxon>eudicotyledons</taxon>
        <taxon>Gunneridae</taxon>
        <taxon>Pentapetalae</taxon>
        <taxon>rosids</taxon>
        <taxon>fabids</taxon>
        <taxon>Rosales</taxon>
        <taxon>Cannabaceae</taxon>
        <taxon>Cannabis</taxon>
    </lineage>
</organism>
<protein>
    <recommendedName>
        <fullName evidence="3">Retrotransposon gag domain-containing protein</fullName>
    </recommendedName>
</protein>
<dbReference type="Gramene" id="evm.model.01.2899">
    <property type="protein sequence ID" value="cds.evm.model.01.2899"/>
    <property type="gene ID" value="evm.TU.01.2899"/>
</dbReference>
<dbReference type="PANTHER" id="PTHR33223">
    <property type="entry name" value="CCHC-TYPE DOMAIN-CONTAINING PROTEIN"/>
    <property type="match status" value="1"/>
</dbReference>